<feature type="region of interest" description="Disordered" evidence="1">
    <location>
        <begin position="83"/>
        <end position="176"/>
    </location>
</feature>
<evidence type="ECO:0000256" key="1">
    <source>
        <dbReference type="SAM" id="MobiDB-lite"/>
    </source>
</evidence>
<sequence>MQRRGKREIPDKIPPTSFIVRHDSHLQGIRECRLGDASRSHGCVAVQPQRALQFNQRPLGSISASTINGQTLAWSGAEIKWRGKREDPEKTHLQAASSSTIPTCEDPGANPDRLEPMRVKRGEYGPASECKGDGNGRSPRKPADQKHCPERFPRAKIRERTPLGIKPGSPRWEASS</sequence>
<feature type="compositionally biased region" description="Basic and acidic residues" evidence="1">
    <location>
        <begin position="141"/>
        <end position="161"/>
    </location>
</feature>
<feature type="compositionally biased region" description="Basic and acidic residues" evidence="1">
    <location>
        <begin position="83"/>
        <end position="92"/>
    </location>
</feature>
<accession>A0ABQ9HYB6</accession>
<reference evidence="2 3" key="1">
    <citation type="submission" date="2023-02" db="EMBL/GenBank/DDBJ databases">
        <title>LHISI_Scaffold_Assembly.</title>
        <authorList>
            <person name="Stuart O.P."/>
            <person name="Cleave R."/>
            <person name="Magrath M.J.L."/>
            <person name="Mikheyev A.S."/>
        </authorList>
    </citation>
    <scope>NUCLEOTIDE SEQUENCE [LARGE SCALE GENOMIC DNA]</scope>
    <source>
        <strain evidence="2">Daus_M_001</strain>
        <tissue evidence="2">Leg muscle</tissue>
    </source>
</reference>
<gene>
    <name evidence="2" type="ORF">PR048_008280</name>
</gene>
<dbReference type="Proteomes" id="UP001159363">
    <property type="component" value="Chromosome 3"/>
</dbReference>
<organism evidence="2 3">
    <name type="scientific">Dryococelus australis</name>
    <dbReference type="NCBI Taxonomy" id="614101"/>
    <lineage>
        <taxon>Eukaryota</taxon>
        <taxon>Metazoa</taxon>
        <taxon>Ecdysozoa</taxon>
        <taxon>Arthropoda</taxon>
        <taxon>Hexapoda</taxon>
        <taxon>Insecta</taxon>
        <taxon>Pterygota</taxon>
        <taxon>Neoptera</taxon>
        <taxon>Polyneoptera</taxon>
        <taxon>Phasmatodea</taxon>
        <taxon>Verophasmatodea</taxon>
        <taxon>Anareolatae</taxon>
        <taxon>Phasmatidae</taxon>
        <taxon>Eurycanthinae</taxon>
        <taxon>Dryococelus</taxon>
    </lineage>
</organism>
<evidence type="ECO:0000313" key="2">
    <source>
        <dbReference type="EMBL" id="KAJ8888788.1"/>
    </source>
</evidence>
<keyword evidence="3" id="KW-1185">Reference proteome</keyword>
<feature type="compositionally biased region" description="Basic and acidic residues" evidence="1">
    <location>
        <begin position="112"/>
        <end position="123"/>
    </location>
</feature>
<evidence type="ECO:0000313" key="3">
    <source>
        <dbReference type="Proteomes" id="UP001159363"/>
    </source>
</evidence>
<proteinExistence type="predicted"/>
<name>A0ABQ9HYB6_9NEOP</name>
<comment type="caution">
    <text evidence="2">The sequence shown here is derived from an EMBL/GenBank/DDBJ whole genome shotgun (WGS) entry which is preliminary data.</text>
</comment>
<protein>
    <submittedName>
        <fullName evidence="2">Uncharacterized protein</fullName>
    </submittedName>
</protein>
<dbReference type="EMBL" id="JARBHB010000003">
    <property type="protein sequence ID" value="KAJ8888788.1"/>
    <property type="molecule type" value="Genomic_DNA"/>
</dbReference>